<feature type="compositionally biased region" description="Polar residues" evidence="1">
    <location>
        <begin position="38"/>
        <end position="58"/>
    </location>
</feature>
<protein>
    <submittedName>
        <fullName evidence="2">Uncharacterized protein</fullName>
    </submittedName>
</protein>
<feature type="compositionally biased region" description="Basic and acidic residues" evidence="1">
    <location>
        <begin position="21"/>
        <end position="37"/>
    </location>
</feature>
<feature type="compositionally biased region" description="Low complexity" evidence="1">
    <location>
        <begin position="76"/>
        <end position="89"/>
    </location>
</feature>
<dbReference type="Proteomes" id="UP001148018">
    <property type="component" value="Unassembled WGS sequence"/>
</dbReference>
<reference evidence="2" key="1">
    <citation type="submission" date="2022-07" db="EMBL/GenBank/DDBJ databases">
        <title>Chromosome-level genome of Muraenolepis orangiensis.</title>
        <authorList>
            <person name="Kim J."/>
        </authorList>
    </citation>
    <scope>NUCLEOTIDE SEQUENCE</scope>
    <source>
        <strain evidence="2">KU_S4_2022</strain>
        <tissue evidence="2">Muscle</tissue>
    </source>
</reference>
<evidence type="ECO:0000256" key="1">
    <source>
        <dbReference type="SAM" id="MobiDB-lite"/>
    </source>
</evidence>
<dbReference type="AlphaFoldDB" id="A0A9Q0EED7"/>
<evidence type="ECO:0000313" key="2">
    <source>
        <dbReference type="EMBL" id="KAJ3605730.1"/>
    </source>
</evidence>
<name>A0A9Q0EED7_9TELE</name>
<feature type="region of interest" description="Disordered" evidence="1">
    <location>
        <begin position="20"/>
        <end position="125"/>
    </location>
</feature>
<evidence type="ECO:0000313" key="3">
    <source>
        <dbReference type="Proteomes" id="UP001148018"/>
    </source>
</evidence>
<proteinExistence type="predicted"/>
<gene>
    <name evidence="2" type="ORF">NHX12_027774</name>
</gene>
<sequence>MDSFIACLLRMTRWLFAPTALDEHDSTAEACDSDYRSETSSSPQPGRYRTTAQPNCPNQYPAKPARALQNQHKVQKQQQQQQQQQPGLRDPGDPGDPGDPREPCADSVRSFDMEQRGIRSDTRCL</sequence>
<accession>A0A9Q0EED7</accession>
<organism evidence="2 3">
    <name type="scientific">Muraenolepis orangiensis</name>
    <name type="common">Patagonian moray cod</name>
    <dbReference type="NCBI Taxonomy" id="630683"/>
    <lineage>
        <taxon>Eukaryota</taxon>
        <taxon>Metazoa</taxon>
        <taxon>Chordata</taxon>
        <taxon>Craniata</taxon>
        <taxon>Vertebrata</taxon>
        <taxon>Euteleostomi</taxon>
        <taxon>Actinopterygii</taxon>
        <taxon>Neopterygii</taxon>
        <taxon>Teleostei</taxon>
        <taxon>Neoteleostei</taxon>
        <taxon>Acanthomorphata</taxon>
        <taxon>Zeiogadaria</taxon>
        <taxon>Gadariae</taxon>
        <taxon>Gadiformes</taxon>
        <taxon>Muraenolepidoidei</taxon>
        <taxon>Muraenolepididae</taxon>
        <taxon>Muraenolepis</taxon>
    </lineage>
</organism>
<keyword evidence="3" id="KW-1185">Reference proteome</keyword>
<comment type="caution">
    <text evidence="2">The sequence shown here is derived from an EMBL/GenBank/DDBJ whole genome shotgun (WGS) entry which is preliminary data.</text>
</comment>
<dbReference type="EMBL" id="JANIIK010000043">
    <property type="protein sequence ID" value="KAJ3605730.1"/>
    <property type="molecule type" value="Genomic_DNA"/>
</dbReference>
<feature type="compositionally biased region" description="Basic and acidic residues" evidence="1">
    <location>
        <begin position="98"/>
        <end position="125"/>
    </location>
</feature>